<accession>A0A4C1UIU8</accession>
<dbReference type="Proteomes" id="UP000299102">
    <property type="component" value="Unassembled WGS sequence"/>
</dbReference>
<reference evidence="2 3" key="1">
    <citation type="journal article" date="2019" name="Commun. Biol.">
        <title>The bagworm genome reveals a unique fibroin gene that provides high tensile strength.</title>
        <authorList>
            <person name="Kono N."/>
            <person name="Nakamura H."/>
            <person name="Ohtoshi R."/>
            <person name="Tomita M."/>
            <person name="Numata K."/>
            <person name="Arakawa K."/>
        </authorList>
    </citation>
    <scope>NUCLEOTIDE SEQUENCE [LARGE SCALE GENOMIC DNA]</scope>
</reference>
<dbReference type="AlphaFoldDB" id="A0A4C1UIU8"/>
<organism evidence="2 3">
    <name type="scientific">Eumeta variegata</name>
    <name type="common">Bagworm moth</name>
    <name type="synonym">Eumeta japonica</name>
    <dbReference type="NCBI Taxonomy" id="151549"/>
    <lineage>
        <taxon>Eukaryota</taxon>
        <taxon>Metazoa</taxon>
        <taxon>Ecdysozoa</taxon>
        <taxon>Arthropoda</taxon>
        <taxon>Hexapoda</taxon>
        <taxon>Insecta</taxon>
        <taxon>Pterygota</taxon>
        <taxon>Neoptera</taxon>
        <taxon>Endopterygota</taxon>
        <taxon>Lepidoptera</taxon>
        <taxon>Glossata</taxon>
        <taxon>Ditrysia</taxon>
        <taxon>Tineoidea</taxon>
        <taxon>Psychidae</taxon>
        <taxon>Oiketicinae</taxon>
        <taxon>Eumeta</taxon>
    </lineage>
</organism>
<comment type="caution">
    <text evidence="2">The sequence shown here is derived from an EMBL/GenBank/DDBJ whole genome shotgun (WGS) entry which is preliminary data.</text>
</comment>
<evidence type="ECO:0000313" key="2">
    <source>
        <dbReference type="EMBL" id="GBP25804.1"/>
    </source>
</evidence>
<proteinExistence type="predicted"/>
<keyword evidence="3" id="KW-1185">Reference proteome</keyword>
<protein>
    <submittedName>
        <fullName evidence="2">Uncharacterized protein</fullName>
    </submittedName>
</protein>
<dbReference type="EMBL" id="BGZK01000172">
    <property type="protein sequence ID" value="GBP25804.1"/>
    <property type="molecule type" value="Genomic_DNA"/>
</dbReference>
<feature type="compositionally biased region" description="Pro residues" evidence="1">
    <location>
        <begin position="1"/>
        <end position="10"/>
    </location>
</feature>
<name>A0A4C1UIU8_EUMVA</name>
<gene>
    <name evidence="2" type="ORF">EVAR_94824_1</name>
</gene>
<evidence type="ECO:0000256" key="1">
    <source>
        <dbReference type="SAM" id="MobiDB-lite"/>
    </source>
</evidence>
<feature type="region of interest" description="Disordered" evidence="1">
    <location>
        <begin position="1"/>
        <end position="30"/>
    </location>
</feature>
<sequence length="115" mass="13166">MPRRPPPPPANAARLRKPQTTRRDSTTAHTSAAMPAVIYISLKRSRRQNYAGTRALLPRTFDSHNFDVITISDRSFKASITDRNCLLRHSSPTFFMGFQRFKRAYESSESSHCRP</sequence>
<evidence type="ECO:0000313" key="3">
    <source>
        <dbReference type="Proteomes" id="UP000299102"/>
    </source>
</evidence>